<dbReference type="KEGG" id="nti:DNFV4_02869"/>
<accession>A0AA86N0J5</accession>
<reference evidence="2" key="1">
    <citation type="submission" date="2022-10" db="EMBL/GenBank/DDBJ databases">
        <authorList>
            <person name="Koch H."/>
        </authorList>
    </citation>
    <scope>NUCLEOTIDE SEQUENCE</scope>
    <source>
        <strain evidence="2">DNF</strain>
    </source>
</reference>
<gene>
    <name evidence="2" type="ORF">DNFV4_02869</name>
</gene>
<keyword evidence="3" id="KW-1185">Reference proteome</keyword>
<evidence type="ECO:0000313" key="2">
    <source>
        <dbReference type="EMBL" id="CAI4032439.1"/>
    </source>
</evidence>
<dbReference type="EMBL" id="OX365700">
    <property type="protein sequence ID" value="CAI4032439.1"/>
    <property type="molecule type" value="Genomic_DNA"/>
</dbReference>
<evidence type="ECO:0000256" key="1">
    <source>
        <dbReference type="SAM" id="MobiDB-lite"/>
    </source>
</evidence>
<proteinExistence type="predicted"/>
<dbReference type="AlphaFoldDB" id="A0AA86N0J5"/>
<evidence type="ECO:0000313" key="3">
    <source>
        <dbReference type="Proteomes" id="UP001179121"/>
    </source>
</evidence>
<protein>
    <submittedName>
        <fullName evidence="2">Uncharacterized protein</fullName>
    </submittedName>
</protein>
<dbReference type="Proteomes" id="UP001179121">
    <property type="component" value="Chromosome"/>
</dbReference>
<organism evidence="2 3">
    <name type="scientific">Nitrospira tepida</name>
    <dbReference type="NCBI Taxonomy" id="2973512"/>
    <lineage>
        <taxon>Bacteria</taxon>
        <taxon>Pseudomonadati</taxon>
        <taxon>Nitrospirota</taxon>
        <taxon>Nitrospiria</taxon>
        <taxon>Nitrospirales</taxon>
        <taxon>Nitrospiraceae</taxon>
        <taxon>Nitrospira</taxon>
    </lineage>
</organism>
<name>A0AA86N0J5_9BACT</name>
<sequence length="475" mass="53110">MRNMLITICLLAVFLEVSGLIFSVKREGPSEVFRRLAQMPDVRLESPLQNGYFLLVGFTADTAMDPVQVGYEIWLEAEAHRGLRHFDLEKGARSALHITIGPDDVVPEWFAADPVRSFQEQGVTMRTSMTRYAVLVDRYRQWLSMPFEDWGFGHPASPRFTEIMAAHRLFIGEGFAHSAAKGSSRLQQDTIAWRRVLADAKTIPMKIMAATMVDDNVSLLSKALAKPDPDSAVLATAKQISHALTREEGAMRWPIQNEFVLGLARRDELLSVENFIGADDADHNRRWLAQAAGLHADAFTRVQHPASKTLFGMTLETQRTWDAYATYYDALITSSAVLHSPLPRLHDVTKGSNRTLFEHLLNPIEFDPSWESFTQRLLATDAKLRLTALQVLMRSVRGTEKIAERISQAGPEYFDPFSGLPMLWSPSHRRLYSVGKDGLDDGGDSTFDIVTPALPEPTQASGGPDRSRPRGVRHG</sequence>
<feature type="region of interest" description="Disordered" evidence="1">
    <location>
        <begin position="443"/>
        <end position="475"/>
    </location>
</feature>